<dbReference type="Proteomes" id="UP001055200">
    <property type="component" value="Chromosome"/>
</dbReference>
<dbReference type="Pfam" id="PF06259">
    <property type="entry name" value="Abhydrolase_8"/>
    <property type="match status" value="1"/>
</dbReference>
<keyword evidence="3" id="KW-1185">Reference proteome</keyword>
<protein>
    <submittedName>
        <fullName evidence="2">Alpha/beta hydrolase family protein</fullName>
    </submittedName>
</protein>
<gene>
    <name evidence="2" type="ORF">MIU77_17350</name>
</gene>
<evidence type="ECO:0000313" key="3">
    <source>
        <dbReference type="Proteomes" id="UP001055200"/>
    </source>
</evidence>
<evidence type="ECO:0000313" key="2">
    <source>
        <dbReference type="EMBL" id="ULN52577.1"/>
    </source>
</evidence>
<feature type="domain" description="DUF1023" evidence="1">
    <location>
        <begin position="309"/>
        <end position="475"/>
    </location>
</feature>
<reference evidence="2" key="1">
    <citation type="submission" date="2022-08" db="EMBL/GenBank/DDBJ databases">
        <title>Complete genome sequence of 14 non-tuberculosis mycobacteria type-strains.</title>
        <authorList>
            <person name="Igarashi Y."/>
            <person name="Osugi A."/>
            <person name="Mitarai S."/>
        </authorList>
    </citation>
    <scope>NUCLEOTIDE SEQUENCE</scope>
    <source>
        <strain evidence="2">DSM 45575</strain>
    </source>
</reference>
<sequence>MLTVADIRRWDPDAVRAVFHAAIDRAQITATVSREIGALQVFATWGGATAQAAQHANALLRQDLDAHGVEAVVVAHAASRAADGIEHVQHELSALEIYARDRNLAIDAINDRLIPAAGAEDYTVDMSTAQRQLQPFLAKILDTANAINHQLAAAIDMADGDRPVPPGLHDNRPAVQRVLYAGLPDDPDELHDVWVMLTPAEKDWFYRRDPTVGNRPGVDFADKNHYNRRHLNELTSAAAAERARLAAEHPDWAAHPPILGQDHSTPPGWPAWSQRWAEINRTLDAYTAVQQGLSAQDGAPRLLAMIDAQGHAAITIGDPDHAKRTAVFIPGTGQDLRRWQFSDHKSTAMYRAALSADPRLRPQDLSVTTWMGYDRPMSLWEAARPDSAHSGALPLDRFEQGLRASHVGPRSLNTVIGHSYGSVVIGDAASAGHHLDVDKVVAVGSPGMLVDRAAQLDLDPGAAVYALEARNDIVRWGAGGLGLGSCPPDDPRFGAIRLAADPGPSFAGVFPTVDAHSSYWDDDNIALANLGAVIAGVRPPALA</sequence>
<dbReference type="GO" id="GO:0016787">
    <property type="term" value="F:hydrolase activity"/>
    <property type="evidence" value="ECO:0007669"/>
    <property type="project" value="UniProtKB-KW"/>
</dbReference>
<dbReference type="InterPro" id="IPR029058">
    <property type="entry name" value="AB_hydrolase_fold"/>
</dbReference>
<dbReference type="EMBL" id="CP092365">
    <property type="protein sequence ID" value="ULN52577.1"/>
    <property type="molecule type" value="Genomic_DNA"/>
</dbReference>
<keyword evidence="2" id="KW-0378">Hydrolase</keyword>
<accession>A0ABY3TZC6</accession>
<name>A0ABY3TZC6_9MYCO</name>
<evidence type="ECO:0000259" key="1">
    <source>
        <dbReference type="Pfam" id="PF06259"/>
    </source>
</evidence>
<organism evidence="2 3">
    <name type="scientific">Mycolicibacillus parakoreensis</name>
    <dbReference type="NCBI Taxonomy" id="1069221"/>
    <lineage>
        <taxon>Bacteria</taxon>
        <taxon>Bacillati</taxon>
        <taxon>Actinomycetota</taxon>
        <taxon>Actinomycetes</taxon>
        <taxon>Mycobacteriales</taxon>
        <taxon>Mycobacteriaceae</taxon>
        <taxon>Mycolicibacillus</taxon>
    </lineage>
</organism>
<dbReference type="SUPFAM" id="SSF53474">
    <property type="entry name" value="alpha/beta-Hydrolases"/>
    <property type="match status" value="1"/>
</dbReference>
<proteinExistence type="predicted"/>
<dbReference type="InterPro" id="IPR010427">
    <property type="entry name" value="DUF1023"/>
</dbReference>
<dbReference type="RefSeq" id="WP_240170849.1">
    <property type="nucleotide sequence ID" value="NZ_CP092365.1"/>
</dbReference>